<dbReference type="InterPro" id="IPR018163">
    <property type="entry name" value="Thr/Ala-tRNA-synth_IIc_edit"/>
</dbReference>
<dbReference type="SUPFAM" id="SSF52954">
    <property type="entry name" value="Class II aaRS ABD-related"/>
    <property type="match status" value="1"/>
</dbReference>
<organism evidence="16 17">
    <name type="scientific">Musa troglodytarum</name>
    <name type="common">fe'i banana</name>
    <dbReference type="NCBI Taxonomy" id="320322"/>
    <lineage>
        <taxon>Eukaryota</taxon>
        <taxon>Viridiplantae</taxon>
        <taxon>Streptophyta</taxon>
        <taxon>Embryophyta</taxon>
        <taxon>Tracheophyta</taxon>
        <taxon>Spermatophyta</taxon>
        <taxon>Magnoliopsida</taxon>
        <taxon>Liliopsida</taxon>
        <taxon>Zingiberales</taxon>
        <taxon>Musaceae</taxon>
        <taxon>Musa</taxon>
    </lineage>
</organism>
<evidence type="ECO:0000256" key="5">
    <source>
        <dbReference type="ARBA" id="ARBA00022723"/>
    </source>
</evidence>
<dbReference type="FunFam" id="3.40.50.800:FF:000001">
    <property type="entry name" value="Threonine--tRNA ligase"/>
    <property type="match status" value="1"/>
</dbReference>
<sequence>MSFAYAMAAASPSSLLLPRPQTLSRLLLNGRLPSPPATRRAPSLPFWSPTRDPRRFAASSSPAPSAVEGKPKLDGENGGRSARDKEEGLREQRVLLPTNESSEKLLRIRHTCAHVMAMAVQRLFPGSKVTIGPWIDNGFYYDFDMEPLTDKDLKRIKKEMDRIINRNLPLIREEVSRGEAQTRIMALNEPYKLKILESIEEEPITIYHIGNEWWDLCAGPHVDSTGHIDKKAVELESVAGAYWRGDVNKPMLQRIYGTAWETEEQLKAYLHLKEEAKRRDHRRLGQDLDLFSIQEDAGGGLVFWHPKGAMVRHIIEDSWKKIHLQHGYDLLYTPHVAKADLWKISGHLDFYKENMYDQMNIEDELYQLRPMNCPYHILVYKRKLHSYRDLPMRVAELGTVYRYELSGSLHGLFRVRGFTQDDAHIFCLDDQIKNEIRSVLDLTEEILLQFGFKKYEVNLSTRPEKFVGTDDIWEKATAALRDALDDKGWAYQIDEGGGAFYGPKIDLKIEDALGRKWQCSTVDFNLPERFDISYVDSNAEKRRPIMIHRAVLGSLERFFGVLIEHYAGDFPLWISPIQARVLPVTDTEANYCTEVVSKLNSTGIRAELCSGERLPKLVRNAEKQKVPLMAVVGPKEVETQMVTVRSRFGGELGMMTIEEFIARIQEAGFDQLYGLQGQGKSYCRKNSFGQIMELTVISFATTLVALLISSPAVAQTPPAPILPPSPAPAPAPAPHHVNLTELLSVAGPYHTFLNYLLRTRVIDTFQNQADNSEQGITIFVPKDSAFALLKSSDLANLTDDQLRTLLLYHALSKYYSLSDFRNLSNMNPVTTFAGGQYTLNVTEAAGIINVVSSWSSPKISSSVYSTAPVAVYQIGRVLLPAAIFSVDPPLAPAPAPAPAPETTKASDSAPTHNGIASSPKSLDSPTTTGGSSYNTRVGLLIYFVLAVSSGLMLL</sequence>
<keyword evidence="7" id="KW-0862">Zinc</keyword>
<evidence type="ECO:0000256" key="13">
    <source>
        <dbReference type="SAM" id="MobiDB-lite"/>
    </source>
</evidence>
<accession>A0A9E7JYQ4</accession>
<dbReference type="EMBL" id="CP097506">
    <property type="protein sequence ID" value="URD98263.1"/>
    <property type="molecule type" value="Genomic_DNA"/>
</dbReference>
<dbReference type="InterPro" id="IPR012947">
    <property type="entry name" value="tRNA_SAD"/>
</dbReference>
<evidence type="ECO:0000256" key="8">
    <source>
        <dbReference type="ARBA" id="ARBA00022840"/>
    </source>
</evidence>
<dbReference type="SMART" id="SM00554">
    <property type="entry name" value="FAS1"/>
    <property type="match status" value="1"/>
</dbReference>
<evidence type="ECO:0000256" key="2">
    <source>
        <dbReference type="ARBA" id="ARBA00008226"/>
    </source>
</evidence>
<evidence type="ECO:0000256" key="11">
    <source>
        <dbReference type="ARBA" id="ARBA00031900"/>
    </source>
</evidence>
<dbReference type="Gene3D" id="3.30.980.10">
    <property type="entry name" value="Threonyl-trna Synthetase, Chain A, domain 2"/>
    <property type="match status" value="1"/>
</dbReference>
<dbReference type="Pfam" id="PF03129">
    <property type="entry name" value="HGTP_anticodon"/>
    <property type="match status" value="1"/>
</dbReference>
<keyword evidence="17" id="KW-1185">Reference proteome</keyword>
<dbReference type="SUPFAM" id="SSF55681">
    <property type="entry name" value="Class II aaRS and biotin synthetases"/>
    <property type="match status" value="1"/>
</dbReference>
<comment type="similarity">
    <text evidence="2">Belongs to the class-II aminoacyl-tRNA synthetase family.</text>
</comment>
<feature type="compositionally biased region" description="Low complexity" evidence="13">
    <location>
        <begin position="57"/>
        <end position="66"/>
    </location>
</feature>
<dbReference type="GO" id="GO:0006435">
    <property type="term" value="P:threonyl-tRNA aminoacylation"/>
    <property type="evidence" value="ECO:0007669"/>
    <property type="project" value="InterPro"/>
</dbReference>
<evidence type="ECO:0000256" key="4">
    <source>
        <dbReference type="ARBA" id="ARBA00022598"/>
    </source>
</evidence>
<keyword evidence="8" id="KW-0067">ATP-binding</keyword>
<feature type="region of interest" description="Disordered" evidence="13">
    <location>
        <begin position="28"/>
        <end position="91"/>
    </location>
</feature>
<evidence type="ECO:0000256" key="3">
    <source>
        <dbReference type="ARBA" id="ARBA00013163"/>
    </source>
</evidence>
<evidence type="ECO:0000259" key="14">
    <source>
        <dbReference type="PROSITE" id="PS50213"/>
    </source>
</evidence>
<dbReference type="Gene3D" id="3.30.54.20">
    <property type="match status" value="1"/>
</dbReference>
<dbReference type="GO" id="GO:0005524">
    <property type="term" value="F:ATP binding"/>
    <property type="evidence" value="ECO:0007669"/>
    <property type="project" value="UniProtKB-KW"/>
</dbReference>
<dbReference type="InterPro" id="IPR002320">
    <property type="entry name" value="Thr-tRNA-ligase_IIa"/>
</dbReference>
<dbReference type="PROSITE" id="PS50213">
    <property type="entry name" value="FAS1"/>
    <property type="match status" value="1"/>
</dbReference>
<dbReference type="Gene3D" id="2.30.180.10">
    <property type="entry name" value="FAS1 domain"/>
    <property type="match status" value="1"/>
</dbReference>
<dbReference type="Gene3D" id="3.40.50.800">
    <property type="entry name" value="Anticodon-binding domain"/>
    <property type="match status" value="1"/>
</dbReference>
<dbReference type="AlphaFoldDB" id="A0A9E7JYQ4"/>
<dbReference type="OrthoDB" id="5423599at2759"/>
<comment type="catalytic activity">
    <reaction evidence="12">
        <text>tRNA(Thr) + L-threonine + ATP = L-threonyl-tRNA(Thr) + AMP + diphosphate + H(+)</text>
        <dbReference type="Rhea" id="RHEA:24624"/>
        <dbReference type="Rhea" id="RHEA-COMP:9670"/>
        <dbReference type="Rhea" id="RHEA-COMP:9704"/>
        <dbReference type="ChEBI" id="CHEBI:15378"/>
        <dbReference type="ChEBI" id="CHEBI:30616"/>
        <dbReference type="ChEBI" id="CHEBI:33019"/>
        <dbReference type="ChEBI" id="CHEBI:57926"/>
        <dbReference type="ChEBI" id="CHEBI:78442"/>
        <dbReference type="ChEBI" id="CHEBI:78534"/>
        <dbReference type="ChEBI" id="CHEBI:456215"/>
        <dbReference type="EC" id="6.1.1.3"/>
    </reaction>
</comment>
<dbReference type="Pfam" id="PF07973">
    <property type="entry name" value="tRNA_SAD"/>
    <property type="match status" value="1"/>
</dbReference>
<feature type="domain" description="FAS1" evidence="14">
    <location>
        <begin position="736"/>
        <end position="878"/>
    </location>
</feature>
<feature type="domain" description="Aminoacyl-transfer RNA synthetases class-II family profile" evidence="15">
    <location>
        <begin position="280"/>
        <end position="583"/>
    </location>
</feature>
<feature type="region of interest" description="Disordered" evidence="13">
    <location>
        <begin position="894"/>
        <end position="929"/>
    </location>
</feature>
<dbReference type="GO" id="GO:0046872">
    <property type="term" value="F:metal ion binding"/>
    <property type="evidence" value="ECO:0007669"/>
    <property type="project" value="UniProtKB-KW"/>
</dbReference>
<dbReference type="PRINTS" id="PR01047">
    <property type="entry name" value="TRNASYNTHTHR"/>
</dbReference>
<name>A0A9E7JYQ4_9LILI</name>
<dbReference type="SUPFAM" id="SSF82153">
    <property type="entry name" value="FAS1 domain"/>
    <property type="match status" value="1"/>
</dbReference>
<evidence type="ECO:0000313" key="17">
    <source>
        <dbReference type="Proteomes" id="UP001055439"/>
    </source>
</evidence>
<dbReference type="GO" id="GO:0009570">
    <property type="term" value="C:chloroplast stroma"/>
    <property type="evidence" value="ECO:0007669"/>
    <property type="project" value="TreeGrafter"/>
</dbReference>
<dbReference type="InterPro" id="IPR004154">
    <property type="entry name" value="Anticodon-bd"/>
</dbReference>
<feature type="compositionally biased region" description="Polar residues" evidence="13">
    <location>
        <begin position="903"/>
        <end position="929"/>
    </location>
</feature>
<keyword evidence="4" id="KW-0436">Ligase</keyword>
<dbReference type="InterPro" id="IPR047246">
    <property type="entry name" value="ThrRS_anticodon"/>
</dbReference>
<dbReference type="SMART" id="SM00863">
    <property type="entry name" value="tRNA_SAD"/>
    <property type="match status" value="1"/>
</dbReference>
<dbReference type="NCBIfam" id="TIGR00418">
    <property type="entry name" value="thrS"/>
    <property type="match status" value="1"/>
</dbReference>
<dbReference type="FunFam" id="3.30.930.10:FF:000002">
    <property type="entry name" value="Threonine--tRNA ligase"/>
    <property type="match status" value="1"/>
</dbReference>
<dbReference type="Proteomes" id="UP001055439">
    <property type="component" value="Chromosome 4"/>
</dbReference>
<dbReference type="Pfam" id="PF00587">
    <property type="entry name" value="tRNA-synt_2b"/>
    <property type="match status" value="1"/>
</dbReference>
<dbReference type="CDD" id="cd00771">
    <property type="entry name" value="ThrRS_core"/>
    <property type="match status" value="1"/>
</dbReference>
<dbReference type="PANTHER" id="PTHR11451">
    <property type="entry name" value="THREONINE-TRNA LIGASE"/>
    <property type="match status" value="1"/>
</dbReference>
<evidence type="ECO:0000256" key="10">
    <source>
        <dbReference type="ARBA" id="ARBA00023146"/>
    </source>
</evidence>
<evidence type="ECO:0000256" key="9">
    <source>
        <dbReference type="ARBA" id="ARBA00022917"/>
    </source>
</evidence>
<dbReference type="InterPro" id="IPR006195">
    <property type="entry name" value="aa-tRNA-synth_II"/>
</dbReference>
<dbReference type="GO" id="GO:0004829">
    <property type="term" value="F:threonine-tRNA ligase activity"/>
    <property type="evidence" value="ECO:0007669"/>
    <property type="project" value="UniProtKB-EC"/>
</dbReference>
<dbReference type="FunFam" id="2.30.180.10:FF:000012">
    <property type="entry name" value="Fasciclin-like arabinogalactan protein 7"/>
    <property type="match status" value="1"/>
</dbReference>
<reference evidence="16" key="1">
    <citation type="submission" date="2022-05" db="EMBL/GenBank/DDBJ databases">
        <title>The Musa troglodytarum L. genome provides insights into the mechanism of non-climacteric behaviour and enrichment of carotenoids.</title>
        <authorList>
            <person name="Wang J."/>
        </authorList>
    </citation>
    <scope>NUCLEOTIDE SEQUENCE</scope>
    <source>
        <tissue evidence="16">Leaf</tissue>
    </source>
</reference>
<dbReference type="InterPro" id="IPR036621">
    <property type="entry name" value="Anticodon-bd_dom_sf"/>
</dbReference>
<dbReference type="Pfam" id="PF02469">
    <property type="entry name" value="Fasciclin"/>
    <property type="match status" value="1"/>
</dbReference>
<evidence type="ECO:0000256" key="7">
    <source>
        <dbReference type="ARBA" id="ARBA00022833"/>
    </source>
</evidence>
<comment type="similarity">
    <text evidence="1">Belongs to the fasciclin-like AGP family.</text>
</comment>
<dbReference type="InterPro" id="IPR045864">
    <property type="entry name" value="aa-tRNA-synth_II/BPL/LPL"/>
</dbReference>
<keyword evidence="10" id="KW-0030">Aminoacyl-tRNA synthetase</keyword>
<dbReference type="Gene3D" id="3.30.930.10">
    <property type="entry name" value="Bira Bifunctional Protein, Domain 2"/>
    <property type="match status" value="1"/>
</dbReference>
<dbReference type="InterPro" id="IPR000782">
    <property type="entry name" value="FAS1_domain"/>
</dbReference>
<evidence type="ECO:0000313" key="16">
    <source>
        <dbReference type="EMBL" id="URD98263.1"/>
    </source>
</evidence>
<dbReference type="HAMAP" id="MF_00184">
    <property type="entry name" value="Thr_tRNA_synth"/>
    <property type="match status" value="1"/>
</dbReference>
<evidence type="ECO:0000259" key="15">
    <source>
        <dbReference type="PROSITE" id="PS50862"/>
    </source>
</evidence>
<proteinExistence type="inferred from homology"/>
<keyword evidence="6" id="KW-0547">Nucleotide-binding</keyword>
<protein>
    <recommendedName>
        <fullName evidence="3">threonine--tRNA ligase</fullName>
        <ecNumber evidence="3">6.1.1.3</ecNumber>
    </recommendedName>
    <alternativeName>
        <fullName evidence="11">Threonyl-tRNA synthetase</fullName>
    </alternativeName>
</protein>
<dbReference type="FunFam" id="3.30.54.20:FF:000002">
    <property type="entry name" value="Threonine--tRNA ligase"/>
    <property type="match status" value="1"/>
</dbReference>
<feature type="compositionally biased region" description="Basic and acidic residues" evidence="13">
    <location>
        <begin position="69"/>
        <end position="91"/>
    </location>
</feature>
<evidence type="ECO:0000256" key="6">
    <source>
        <dbReference type="ARBA" id="ARBA00022741"/>
    </source>
</evidence>
<keyword evidence="5" id="KW-0479">Metal-binding</keyword>
<dbReference type="EC" id="6.1.1.3" evidence="3"/>
<gene>
    <name evidence="16" type="ORF">MUK42_32375</name>
</gene>
<dbReference type="InterPro" id="IPR036378">
    <property type="entry name" value="FAS1_dom_sf"/>
</dbReference>
<evidence type="ECO:0000256" key="12">
    <source>
        <dbReference type="ARBA" id="ARBA00049515"/>
    </source>
</evidence>
<keyword evidence="9" id="KW-0648">Protein biosynthesis</keyword>
<dbReference type="SUPFAM" id="SSF55186">
    <property type="entry name" value="ThrRS/AlaRS common domain"/>
    <property type="match status" value="1"/>
</dbReference>
<dbReference type="PANTHER" id="PTHR11451:SF44">
    <property type="entry name" value="THREONINE--TRNA LIGASE, CHLOROPLASTIC_MITOCHONDRIAL 2"/>
    <property type="match status" value="1"/>
</dbReference>
<evidence type="ECO:0000256" key="1">
    <source>
        <dbReference type="ARBA" id="ARBA00007843"/>
    </source>
</evidence>
<dbReference type="CDD" id="cd00860">
    <property type="entry name" value="ThrRS_anticodon"/>
    <property type="match status" value="1"/>
</dbReference>
<dbReference type="PROSITE" id="PS50862">
    <property type="entry name" value="AA_TRNA_LIGASE_II"/>
    <property type="match status" value="1"/>
</dbReference>
<dbReference type="InterPro" id="IPR033728">
    <property type="entry name" value="ThrRS_core"/>
</dbReference>
<dbReference type="InterPro" id="IPR002314">
    <property type="entry name" value="aa-tRNA-synt_IIb"/>
</dbReference>